<gene>
    <name evidence="13" type="primary">LOC101501629</name>
</gene>
<keyword evidence="3" id="KW-0677">Repeat</keyword>
<proteinExistence type="predicted"/>
<evidence type="ECO:0000256" key="9">
    <source>
        <dbReference type="PROSITE-ProRule" id="PRU00024"/>
    </source>
</evidence>
<dbReference type="PaxDb" id="3827-XP_004507520.1"/>
<dbReference type="GO" id="GO:0000976">
    <property type="term" value="F:transcription cis-regulatory region binding"/>
    <property type="evidence" value="ECO:0007669"/>
    <property type="project" value="UniProtKB-ARBA"/>
</dbReference>
<feature type="region of interest" description="Disordered" evidence="10">
    <location>
        <begin position="108"/>
        <end position="135"/>
    </location>
</feature>
<evidence type="ECO:0000256" key="6">
    <source>
        <dbReference type="ARBA" id="ARBA00023015"/>
    </source>
</evidence>
<keyword evidence="6" id="KW-0805">Transcription regulation</keyword>
<dbReference type="InterPro" id="IPR051979">
    <property type="entry name" value="B-box_zinc_finger"/>
</dbReference>
<dbReference type="RefSeq" id="XP_027191166.1">
    <property type="nucleotide sequence ID" value="XM_027335365.1"/>
</dbReference>
<comment type="subcellular location">
    <subcellularLocation>
        <location evidence="1">Nucleus</location>
    </subcellularLocation>
</comment>
<evidence type="ECO:0000313" key="13">
    <source>
        <dbReference type="RefSeq" id="XP_027191166.1"/>
    </source>
</evidence>
<evidence type="ECO:0000256" key="5">
    <source>
        <dbReference type="ARBA" id="ARBA00022833"/>
    </source>
</evidence>
<dbReference type="GeneID" id="101501629"/>
<dbReference type="Gene3D" id="3.30.160.60">
    <property type="entry name" value="Classic Zinc Finger"/>
    <property type="match status" value="1"/>
</dbReference>
<feature type="domain" description="B box-type" evidence="11">
    <location>
        <begin position="1"/>
        <end position="47"/>
    </location>
</feature>
<evidence type="ECO:0000256" key="10">
    <source>
        <dbReference type="SAM" id="MobiDB-lite"/>
    </source>
</evidence>
<dbReference type="FunFam" id="3.30.160.60:FF:000856">
    <property type="entry name" value="B-box zinc finger protein 21"/>
    <property type="match status" value="1"/>
</dbReference>
<evidence type="ECO:0000256" key="2">
    <source>
        <dbReference type="ARBA" id="ARBA00022723"/>
    </source>
</evidence>
<organism evidence="12 13">
    <name type="scientific">Cicer arietinum</name>
    <name type="common">Chickpea</name>
    <name type="synonym">Garbanzo</name>
    <dbReference type="NCBI Taxonomy" id="3827"/>
    <lineage>
        <taxon>Eukaryota</taxon>
        <taxon>Viridiplantae</taxon>
        <taxon>Streptophyta</taxon>
        <taxon>Embryophyta</taxon>
        <taxon>Tracheophyta</taxon>
        <taxon>Spermatophyta</taxon>
        <taxon>Magnoliopsida</taxon>
        <taxon>eudicotyledons</taxon>
        <taxon>Gunneridae</taxon>
        <taxon>Pentapetalae</taxon>
        <taxon>rosids</taxon>
        <taxon>fabids</taxon>
        <taxon>Fabales</taxon>
        <taxon>Fabaceae</taxon>
        <taxon>Papilionoideae</taxon>
        <taxon>50 kb inversion clade</taxon>
        <taxon>NPAAA clade</taxon>
        <taxon>Hologalegina</taxon>
        <taxon>IRL clade</taxon>
        <taxon>Cicereae</taxon>
        <taxon>Cicer</taxon>
    </lineage>
</organism>
<dbReference type="InterPro" id="IPR049808">
    <property type="entry name" value="CONSTANS-like_Bbox1"/>
</dbReference>
<dbReference type="GO" id="GO:0006355">
    <property type="term" value="P:regulation of DNA-templated transcription"/>
    <property type="evidence" value="ECO:0007669"/>
    <property type="project" value="TreeGrafter"/>
</dbReference>
<keyword evidence="4 9" id="KW-0863">Zinc-finger</keyword>
<dbReference type="PROSITE" id="PS50119">
    <property type="entry name" value="ZF_BBOX"/>
    <property type="match status" value="2"/>
</dbReference>
<keyword evidence="2" id="KW-0479">Metal-binding</keyword>
<dbReference type="CDD" id="cd19821">
    <property type="entry name" value="Bbox1_BBX-like"/>
    <property type="match status" value="2"/>
</dbReference>
<accession>A0A3Q7Y1B1</accession>
<dbReference type="PANTHER" id="PTHR31832:SF84">
    <property type="entry name" value="TRANSCRIPTION FACTOR INTERACTOR AND REGULATOR ZNF-B FAMILY-RELATED"/>
    <property type="match status" value="1"/>
</dbReference>
<evidence type="ECO:0000256" key="8">
    <source>
        <dbReference type="ARBA" id="ARBA00023242"/>
    </source>
</evidence>
<evidence type="ECO:0000256" key="1">
    <source>
        <dbReference type="ARBA" id="ARBA00004123"/>
    </source>
</evidence>
<dbReference type="AlphaFoldDB" id="A0A3Q7Y1B1"/>
<keyword evidence="12" id="KW-1185">Reference proteome</keyword>
<keyword evidence="8" id="KW-0539">Nucleus</keyword>
<dbReference type="KEGG" id="cam:101501629"/>
<dbReference type="InterPro" id="IPR000315">
    <property type="entry name" value="Znf_B-box"/>
</dbReference>
<dbReference type="OrthoDB" id="153872at2759"/>
<name>A0A3Q7Y1B1_CICAR</name>
<keyword evidence="7" id="KW-0804">Transcription</keyword>
<dbReference type="GO" id="GO:0005634">
    <property type="term" value="C:nucleus"/>
    <property type="evidence" value="ECO:0007669"/>
    <property type="project" value="UniProtKB-SubCell"/>
</dbReference>
<evidence type="ECO:0000256" key="7">
    <source>
        <dbReference type="ARBA" id="ARBA00023163"/>
    </source>
</evidence>
<evidence type="ECO:0000259" key="11">
    <source>
        <dbReference type="PROSITE" id="PS50119"/>
    </source>
</evidence>
<evidence type="ECO:0000313" key="12">
    <source>
        <dbReference type="Proteomes" id="UP000087171"/>
    </source>
</evidence>
<dbReference type="GO" id="GO:0009640">
    <property type="term" value="P:photomorphogenesis"/>
    <property type="evidence" value="ECO:0007669"/>
    <property type="project" value="TreeGrafter"/>
</dbReference>
<dbReference type="SMART" id="SM00336">
    <property type="entry name" value="BBOX"/>
    <property type="match status" value="2"/>
</dbReference>
<protein>
    <submittedName>
        <fullName evidence="13">B-box zinc finger protein 20-like</fullName>
    </submittedName>
</protein>
<dbReference type="Proteomes" id="UP000087171">
    <property type="component" value="Chromosome Ca6"/>
</dbReference>
<dbReference type="Pfam" id="PF00643">
    <property type="entry name" value="zf-B_box"/>
    <property type="match status" value="2"/>
</dbReference>
<sequence length="181" mass="20302">MKIQCDVCRKQEALFFCPADEAALCNHCDHTIHYANKLAAKHKRFSLHHPTSKDTPLCDICNERRAYLFCKDDRAILCRECDIPIHRVNELAKKHNRFLLTGVKLGASSSDATTSNGSEVRNTRSGPSSFSSENVSSTCTFKDNMAWDTVSTSSISEYLIETISGYCMEDLFDASYAPNVF</sequence>
<dbReference type="PANTHER" id="PTHR31832">
    <property type="entry name" value="B-BOX ZINC FINGER PROTEIN 22"/>
    <property type="match status" value="1"/>
</dbReference>
<evidence type="ECO:0000256" key="3">
    <source>
        <dbReference type="ARBA" id="ARBA00022737"/>
    </source>
</evidence>
<reference evidence="13" key="2">
    <citation type="submission" date="2025-08" db="UniProtKB">
        <authorList>
            <consortium name="RefSeq"/>
        </authorList>
    </citation>
    <scope>IDENTIFICATION</scope>
    <source>
        <tissue evidence="13">Etiolated seedlings</tissue>
    </source>
</reference>
<feature type="domain" description="B box-type" evidence="11">
    <location>
        <begin position="53"/>
        <end position="100"/>
    </location>
</feature>
<reference evidence="12" key="1">
    <citation type="journal article" date="2013" name="Nat. Biotechnol.">
        <title>Draft genome sequence of chickpea (Cicer arietinum) provides a resource for trait improvement.</title>
        <authorList>
            <person name="Varshney R.K."/>
            <person name="Song C."/>
            <person name="Saxena R.K."/>
            <person name="Azam S."/>
            <person name="Yu S."/>
            <person name="Sharpe A.G."/>
            <person name="Cannon S."/>
            <person name="Baek J."/>
            <person name="Rosen B.D."/>
            <person name="Tar'an B."/>
            <person name="Millan T."/>
            <person name="Zhang X."/>
            <person name="Ramsay L.D."/>
            <person name="Iwata A."/>
            <person name="Wang Y."/>
            <person name="Nelson W."/>
            <person name="Farmer A.D."/>
            <person name="Gaur P.M."/>
            <person name="Soderlund C."/>
            <person name="Penmetsa R.V."/>
            <person name="Xu C."/>
            <person name="Bharti A.K."/>
            <person name="He W."/>
            <person name="Winter P."/>
            <person name="Zhao S."/>
            <person name="Hane J.K."/>
            <person name="Carrasquilla-Garcia N."/>
            <person name="Condie J.A."/>
            <person name="Upadhyaya H.D."/>
            <person name="Luo M.C."/>
            <person name="Thudi M."/>
            <person name="Gowda C.L."/>
            <person name="Singh N.P."/>
            <person name="Lichtenzveig J."/>
            <person name="Gali K.K."/>
            <person name="Rubio J."/>
            <person name="Nadarajan N."/>
            <person name="Dolezel J."/>
            <person name="Bansal K.C."/>
            <person name="Xu X."/>
            <person name="Edwards D."/>
            <person name="Zhang G."/>
            <person name="Kahl G."/>
            <person name="Gil J."/>
            <person name="Singh K.B."/>
            <person name="Datta S.K."/>
            <person name="Jackson S.A."/>
            <person name="Wang J."/>
            <person name="Cook D.R."/>
        </authorList>
    </citation>
    <scope>NUCLEOTIDE SEQUENCE [LARGE SCALE GENOMIC DNA]</scope>
    <source>
        <strain evidence="12">cv. CDC Frontier</strain>
    </source>
</reference>
<evidence type="ECO:0000256" key="4">
    <source>
        <dbReference type="ARBA" id="ARBA00022771"/>
    </source>
</evidence>
<dbReference type="GO" id="GO:0008270">
    <property type="term" value="F:zinc ion binding"/>
    <property type="evidence" value="ECO:0007669"/>
    <property type="project" value="UniProtKB-KW"/>
</dbReference>
<keyword evidence="5" id="KW-0862">Zinc</keyword>